<accession>A0ABX2ILP2</accession>
<dbReference type="Pfam" id="PF17939">
    <property type="entry name" value="TetR_C_30"/>
    <property type="match status" value="1"/>
</dbReference>
<organism evidence="7 8">
    <name type="scientific">Uliginosibacterium aquaticum</name>
    <dbReference type="NCBI Taxonomy" id="2731212"/>
    <lineage>
        <taxon>Bacteria</taxon>
        <taxon>Pseudomonadati</taxon>
        <taxon>Pseudomonadota</taxon>
        <taxon>Betaproteobacteria</taxon>
        <taxon>Rhodocyclales</taxon>
        <taxon>Zoogloeaceae</taxon>
        <taxon>Uliginosibacterium</taxon>
    </lineage>
</organism>
<evidence type="ECO:0000313" key="7">
    <source>
        <dbReference type="EMBL" id="NSL55599.1"/>
    </source>
</evidence>
<dbReference type="InterPro" id="IPR041586">
    <property type="entry name" value="PsrA_TetR_C"/>
</dbReference>
<proteinExistence type="predicted"/>
<dbReference type="InterPro" id="IPR050109">
    <property type="entry name" value="HTH-type_TetR-like_transc_reg"/>
</dbReference>
<name>A0ABX2ILP2_9RHOO</name>
<gene>
    <name evidence="7" type="ORF">HJ583_011230</name>
</gene>
<evidence type="ECO:0000313" key="8">
    <source>
        <dbReference type="Proteomes" id="UP000778523"/>
    </source>
</evidence>
<protein>
    <submittedName>
        <fullName evidence="7">TetR/AcrR family transcriptional regulator</fullName>
    </submittedName>
</protein>
<keyword evidence="1" id="KW-0678">Repressor</keyword>
<dbReference type="InterPro" id="IPR001647">
    <property type="entry name" value="HTH_TetR"/>
</dbReference>
<dbReference type="PROSITE" id="PS01081">
    <property type="entry name" value="HTH_TETR_1"/>
    <property type="match status" value="1"/>
</dbReference>
<feature type="domain" description="HTH tetR-type" evidence="6">
    <location>
        <begin position="11"/>
        <end position="71"/>
    </location>
</feature>
<dbReference type="SUPFAM" id="SSF48498">
    <property type="entry name" value="Tetracyclin repressor-like, C-terminal domain"/>
    <property type="match status" value="1"/>
</dbReference>
<dbReference type="InterPro" id="IPR036271">
    <property type="entry name" value="Tet_transcr_reg_TetR-rel_C_sf"/>
</dbReference>
<dbReference type="InterPro" id="IPR009057">
    <property type="entry name" value="Homeodomain-like_sf"/>
</dbReference>
<dbReference type="RefSeq" id="WP_170021964.1">
    <property type="nucleotide sequence ID" value="NZ_JABCSC020000002.1"/>
</dbReference>
<dbReference type="EMBL" id="JABCSC020000002">
    <property type="protein sequence ID" value="NSL55599.1"/>
    <property type="molecule type" value="Genomic_DNA"/>
</dbReference>
<dbReference type="PANTHER" id="PTHR30055:SF235">
    <property type="entry name" value="TRANSCRIPTIONAL REGULATORY PROTEIN"/>
    <property type="match status" value="1"/>
</dbReference>
<dbReference type="PRINTS" id="PR00455">
    <property type="entry name" value="HTHTETR"/>
</dbReference>
<reference evidence="7 8" key="1">
    <citation type="submission" date="2020-06" db="EMBL/GenBank/DDBJ databases">
        <title>Draft genome of Uliginosibacterium sp. IMCC34675.</title>
        <authorList>
            <person name="Song J."/>
        </authorList>
    </citation>
    <scope>NUCLEOTIDE SEQUENCE [LARGE SCALE GENOMIC DNA]</scope>
    <source>
        <strain evidence="7 8">IMCC34675</strain>
    </source>
</reference>
<evidence type="ECO:0000256" key="2">
    <source>
        <dbReference type="ARBA" id="ARBA00023015"/>
    </source>
</evidence>
<dbReference type="Gene3D" id="1.10.357.10">
    <property type="entry name" value="Tetracycline Repressor, domain 2"/>
    <property type="match status" value="1"/>
</dbReference>
<evidence type="ECO:0000256" key="5">
    <source>
        <dbReference type="PROSITE-ProRule" id="PRU00335"/>
    </source>
</evidence>
<keyword evidence="2" id="KW-0805">Transcription regulation</keyword>
<evidence type="ECO:0000259" key="6">
    <source>
        <dbReference type="PROSITE" id="PS50977"/>
    </source>
</evidence>
<keyword evidence="4" id="KW-0804">Transcription</keyword>
<dbReference type="Pfam" id="PF00440">
    <property type="entry name" value="TetR_N"/>
    <property type="match status" value="1"/>
</dbReference>
<dbReference type="InterPro" id="IPR023772">
    <property type="entry name" value="DNA-bd_HTH_TetR-type_CS"/>
</dbReference>
<dbReference type="PANTHER" id="PTHR30055">
    <property type="entry name" value="HTH-TYPE TRANSCRIPTIONAL REGULATOR RUTR"/>
    <property type="match status" value="1"/>
</dbReference>
<dbReference type="Proteomes" id="UP000778523">
    <property type="component" value="Unassembled WGS sequence"/>
</dbReference>
<comment type="caution">
    <text evidence="7">The sequence shown here is derived from an EMBL/GenBank/DDBJ whole genome shotgun (WGS) entry which is preliminary data.</text>
</comment>
<evidence type="ECO:0000256" key="4">
    <source>
        <dbReference type="ARBA" id="ARBA00023163"/>
    </source>
</evidence>
<evidence type="ECO:0000256" key="3">
    <source>
        <dbReference type="ARBA" id="ARBA00023125"/>
    </source>
</evidence>
<sequence length="219" mass="23435">MPPAGSPESSSQTVARIMDAAEGLFAEHGFDGSSMRMLTAAAGVNLAAVNYHFGSKAELIRRIFQRRLADLNGERMARLEALEASVGPGVALPPEQILEAFFAPAVRLASDQAGGGATFMRLLGQAYTAPVDGLGEFIAAAYEQVLQRYLEASCRALPGLPRDEVAWRLHFVAGAATYVISGADALALLKHPEERDPARLLRRMEVFFLGGLQAPWPAA</sequence>
<keyword evidence="3 5" id="KW-0238">DNA-binding</keyword>
<dbReference type="SUPFAM" id="SSF46689">
    <property type="entry name" value="Homeodomain-like"/>
    <property type="match status" value="1"/>
</dbReference>
<keyword evidence="8" id="KW-1185">Reference proteome</keyword>
<feature type="DNA-binding region" description="H-T-H motif" evidence="5">
    <location>
        <begin position="34"/>
        <end position="53"/>
    </location>
</feature>
<evidence type="ECO:0000256" key="1">
    <source>
        <dbReference type="ARBA" id="ARBA00022491"/>
    </source>
</evidence>
<dbReference type="PROSITE" id="PS50977">
    <property type="entry name" value="HTH_TETR_2"/>
    <property type="match status" value="1"/>
</dbReference>